<proteinExistence type="predicted"/>
<feature type="transmembrane region" description="Helical" evidence="2">
    <location>
        <begin position="179"/>
        <end position="198"/>
    </location>
</feature>
<feature type="transmembrane region" description="Helical" evidence="2">
    <location>
        <begin position="150"/>
        <end position="173"/>
    </location>
</feature>
<dbReference type="InterPro" id="IPR007065">
    <property type="entry name" value="HPP"/>
</dbReference>
<dbReference type="AlphaFoldDB" id="A0A2V2XD59"/>
<dbReference type="VEuPathDB" id="TriTrypDB:ECC02_005216"/>
<dbReference type="VEuPathDB" id="TriTrypDB:TcCLB.507883.50"/>
<dbReference type="VEuPathDB" id="TriTrypDB:C3747_14g173"/>
<name>A0A2V2XD59_TRYCR</name>
<evidence type="ECO:0000313" key="5">
    <source>
        <dbReference type="Proteomes" id="UP000246078"/>
    </source>
</evidence>
<accession>A0A2V2XD59</accession>
<feature type="transmembrane region" description="Helical" evidence="2">
    <location>
        <begin position="284"/>
        <end position="304"/>
    </location>
</feature>
<evidence type="ECO:0000256" key="2">
    <source>
        <dbReference type="SAM" id="Phobius"/>
    </source>
</evidence>
<dbReference type="VEuPathDB" id="TriTrypDB:C4B63_47g26"/>
<dbReference type="InterPro" id="IPR058581">
    <property type="entry name" value="TM_HPP"/>
</dbReference>
<feature type="region of interest" description="Disordered" evidence="1">
    <location>
        <begin position="37"/>
        <end position="57"/>
    </location>
</feature>
<sequence>MEGTDFLHRRQTSRFYTQAYTACNWKMRGIGSSRNDGDLGVDSLNPHGSDGRPSMQSRHSLLPNEVTFLSRANSTLISLNAQDAGLRENVSHAGGDALYGAPANERSSSSCSLKAILGLWPPIRRFPRWYWSRLTGYDQSKSVYGFFPSWDLLITFVFICVSMLVMALIEFYFLHKYAIHLILFIPTFGASATILFAVPGAHLAQPRALFFSHISAAILGVSAVNAFQFVPEKTFGLKCVAALVVGVHLVLMCLTNTAHPPASGTCISAVLAPLNGYYHDQGFLFVVFPVLAGCVLLFLCSWVLNNMLESRSPYPKYWF</sequence>
<feature type="transmembrane region" description="Helical" evidence="2">
    <location>
        <begin position="235"/>
        <end position="254"/>
    </location>
</feature>
<feature type="transmembrane region" description="Helical" evidence="2">
    <location>
        <begin position="210"/>
        <end position="229"/>
    </location>
</feature>
<dbReference type="Proteomes" id="UP000246078">
    <property type="component" value="Unassembled WGS sequence"/>
</dbReference>
<keyword evidence="2" id="KW-0472">Membrane</keyword>
<gene>
    <name evidence="4" type="ORF">C3747_14g173</name>
</gene>
<dbReference type="VEuPathDB" id="TriTrypDB:TcG_06348"/>
<dbReference type="VEuPathDB" id="TriTrypDB:TcCL_NonESM04231"/>
<dbReference type="PANTHER" id="PTHR33741">
    <property type="entry name" value="TRANSMEMBRANE PROTEIN DDB_G0269096-RELATED"/>
    <property type="match status" value="1"/>
</dbReference>
<dbReference type="PANTHER" id="PTHR33741:SF5">
    <property type="entry name" value="TRANSMEMBRANE PROTEIN DDB_G0269096-RELATED"/>
    <property type="match status" value="1"/>
</dbReference>
<evidence type="ECO:0000313" key="4">
    <source>
        <dbReference type="EMBL" id="PWV18342.1"/>
    </source>
</evidence>
<reference evidence="4 5" key="1">
    <citation type="journal article" date="2018" name="Microb. Genom.">
        <title>Expanding an expanded genome: long-read sequencing of Trypanosoma cruzi.</title>
        <authorList>
            <person name="Berna L."/>
            <person name="Rodriguez M."/>
            <person name="Chiribao M.L."/>
            <person name="Parodi-Talice A."/>
            <person name="Pita S."/>
            <person name="Rijo G."/>
            <person name="Alvarez-Valin F."/>
            <person name="Robello C."/>
        </authorList>
    </citation>
    <scope>NUCLEOTIDE SEQUENCE [LARGE SCALE GENOMIC DNA]</scope>
    <source>
        <strain evidence="4 5">TCC</strain>
    </source>
</reference>
<comment type="caution">
    <text evidence="4">The sequence shown here is derived from an EMBL/GenBank/DDBJ whole genome shotgun (WGS) entry which is preliminary data.</text>
</comment>
<protein>
    <recommendedName>
        <fullName evidence="3">HPP transmembrane region domain-containing protein</fullName>
    </recommendedName>
</protein>
<organism evidence="4 5">
    <name type="scientific">Trypanosoma cruzi</name>
    <dbReference type="NCBI Taxonomy" id="5693"/>
    <lineage>
        <taxon>Eukaryota</taxon>
        <taxon>Discoba</taxon>
        <taxon>Euglenozoa</taxon>
        <taxon>Kinetoplastea</taxon>
        <taxon>Metakinetoplastina</taxon>
        <taxon>Trypanosomatida</taxon>
        <taxon>Trypanosomatidae</taxon>
        <taxon>Trypanosoma</taxon>
        <taxon>Schizotrypanum</taxon>
    </lineage>
</organism>
<dbReference type="VEuPathDB" id="TriTrypDB:TcBrA4_0132160"/>
<dbReference type="VEuPathDB" id="TriTrypDB:TCSYLVIO_004396"/>
<evidence type="ECO:0000259" key="3">
    <source>
        <dbReference type="Pfam" id="PF04982"/>
    </source>
</evidence>
<dbReference type="VEuPathDB" id="TriTrypDB:TCDM_14009"/>
<dbReference type="OrthoDB" id="2016548at2759"/>
<dbReference type="VEuPathDB" id="TriTrypDB:BCY84_15421"/>
<dbReference type="VEuPathDB" id="TriTrypDB:Tc_MARK_3374"/>
<keyword evidence="2" id="KW-0812">Transmembrane</keyword>
<keyword evidence="2" id="KW-1133">Transmembrane helix</keyword>
<dbReference type="Pfam" id="PF04982">
    <property type="entry name" value="TM_HPP"/>
    <property type="match status" value="1"/>
</dbReference>
<evidence type="ECO:0000256" key="1">
    <source>
        <dbReference type="SAM" id="MobiDB-lite"/>
    </source>
</evidence>
<feature type="domain" description="HPP transmembrane region" evidence="3">
    <location>
        <begin position="151"/>
        <end position="313"/>
    </location>
</feature>
<dbReference type="EMBL" id="PRFC01000014">
    <property type="protein sequence ID" value="PWV18342.1"/>
    <property type="molecule type" value="Genomic_DNA"/>
</dbReference>
<dbReference type="VEuPathDB" id="TriTrypDB:TcCLB.506195.50"/>
<dbReference type="OMA" id="FMMFTNT"/>